<organism evidence="1 2">
    <name type="scientific">Synchytrium endobioticum</name>
    <dbReference type="NCBI Taxonomy" id="286115"/>
    <lineage>
        <taxon>Eukaryota</taxon>
        <taxon>Fungi</taxon>
        <taxon>Fungi incertae sedis</taxon>
        <taxon>Chytridiomycota</taxon>
        <taxon>Chytridiomycota incertae sedis</taxon>
        <taxon>Chytridiomycetes</taxon>
        <taxon>Synchytriales</taxon>
        <taxon>Synchytriaceae</taxon>
        <taxon>Synchytrium</taxon>
    </lineage>
</organism>
<keyword evidence="2" id="KW-1185">Reference proteome</keyword>
<sequence>MDVRSNLNKIIVALGDLYLGLQKFDFYNDSMVVWLCCWLIRPRLPLDCLRSSMSCTPLYTLLSMPSLTAMSQTARLTGI</sequence>
<dbReference type="AlphaFoldDB" id="A0A507DSQ4"/>
<accession>A0A507DSQ4</accession>
<gene>
    <name evidence="1" type="ORF">SeMB42_g00531</name>
</gene>
<proteinExistence type="predicted"/>
<dbReference type="Proteomes" id="UP000317494">
    <property type="component" value="Unassembled WGS sequence"/>
</dbReference>
<evidence type="ECO:0000313" key="2">
    <source>
        <dbReference type="Proteomes" id="UP000317494"/>
    </source>
</evidence>
<comment type="caution">
    <text evidence="1">The sequence shown here is derived from an EMBL/GenBank/DDBJ whole genome shotgun (WGS) entry which is preliminary data.</text>
</comment>
<reference evidence="1 2" key="1">
    <citation type="journal article" date="2019" name="Sci. Rep.">
        <title>Comparative genomics of chytrid fungi reveal insights into the obligate biotrophic and pathogenic lifestyle of Synchytrium endobioticum.</title>
        <authorList>
            <person name="van de Vossenberg B.T.L.H."/>
            <person name="Warris S."/>
            <person name="Nguyen H.D.T."/>
            <person name="van Gent-Pelzer M.P.E."/>
            <person name="Joly D.L."/>
            <person name="van de Geest H.C."/>
            <person name="Bonants P.J.M."/>
            <person name="Smith D.S."/>
            <person name="Levesque C.A."/>
            <person name="van der Lee T.A.J."/>
        </authorList>
    </citation>
    <scope>NUCLEOTIDE SEQUENCE [LARGE SCALE GENOMIC DNA]</scope>
    <source>
        <strain evidence="1 2">MB42</strain>
    </source>
</reference>
<dbReference type="VEuPathDB" id="FungiDB:SeMB42_g00531"/>
<dbReference type="EMBL" id="QEAN01000010">
    <property type="protein sequence ID" value="TPX53988.1"/>
    <property type="molecule type" value="Genomic_DNA"/>
</dbReference>
<name>A0A507DSQ4_9FUNG</name>
<evidence type="ECO:0000313" key="1">
    <source>
        <dbReference type="EMBL" id="TPX53988.1"/>
    </source>
</evidence>
<protein>
    <submittedName>
        <fullName evidence="1">Uncharacterized protein</fullName>
    </submittedName>
</protein>